<comment type="caution">
    <text evidence="1">The sequence shown here is derived from an EMBL/GenBank/DDBJ whole genome shotgun (WGS) entry which is preliminary data.</text>
</comment>
<dbReference type="AlphaFoldDB" id="A0A9P6ALW5"/>
<reference evidence="1" key="1">
    <citation type="journal article" date="2020" name="Nat. Commun.">
        <title>Large-scale genome sequencing of mycorrhizal fungi provides insights into the early evolution of symbiotic traits.</title>
        <authorList>
            <person name="Miyauchi S."/>
            <person name="Kiss E."/>
            <person name="Kuo A."/>
            <person name="Drula E."/>
            <person name="Kohler A."/>
            <person name="Sanchez-Garcia M."/>
            <person name="Morin E."/>
            <person name="Andreopoulos B."/>
            <person name="Barry K.W."/>
            <person name="Bonito G."/>
            <person name="Buee M."/>
            <person name="Carver A."/>
            <person name="Chen C."/>
            <person name="Cichocki N."/>
            <person name="Clum A."/>
            <person name="Culley D."/>
            <person name="Crous P.W."/>
            <person name="Fauchery L."/>
            <person name="Girlanda M."/>
            <person name="Hayes R.D."/>
            <person name="Keri Z."/>
            <person name="LaButti K."/>
            <person name="Lipzen A."/>
            <person name="Lombard V."/>
            <person name="Magnuson J."/>
            <person name="Maillard F."/>
            <person name="Murat C."/>
            <person name="Nolan M."/>
            <person name="Ohm R.A."/>
            <person name="Pangilinan J."/>
            <person name="Pereira M.F."/>
            <person name="Perotto S."/>
            <person name="Peter M."/>
            <person name="Pfister S."/>
            <person name="Riley R."/>
            <person name="Sitrit Y."/>
            <person name="Stielow J.B."/>
            <person name="Szollosi G."/>
            <person name="Zifcakova L."/>
            <person name="Stursova M."/>
            <person name="Spatafora J.W."/>
            <person name="Tedersoo L."/>
            <person name="Vaario L.M."/>
            <person name="Yamada A."/>
            <person name="Yan M."/>
            <person name="Wang P."/>
            <person name="Xu J."/>
            <person name="Bruns T."/>
            <person name="Baldrian P."/>
            <person name="Vilgalys R."/>
            <person name="Dunand C."/>
            <person name="Henrissat B."/>
            <person name="Grigoriev I.V."/>
            <person name="Hibbett D."/>
            <person name="Nagy L.G."/>
            <person name="Martin F.M."/>
        </authorList>
    </citation>
    <scope>NUCLEOTIDE SEQUENCE</scope>
    <source>
        <strain evidence="1">UP504</strain>
    </source>
</reference>
<name>A0A9P6ALW5_9AGAM</name>
<dbReference type="Proteomes" id="UP000886523">
    <property type="component" value="Unassembled WGS sequence"/>
</dbReference>
<accession>A0A9P6ALW5</accession>
<protein>
    <submittedName>
        <fullName evidence="1">Uncharacterized protein</fullName>
    </submittedName>
</protein>
<gene>
    <name evidence="1" type="ORF">BS47DRAFT_244289</name>
</gene>
<sequence>MMEYRISAVRTLQHYTRGNPTAEEFWGRWDVVFMVIGLENRRHMENWLKIELSGPDMEGTVTFGTTLDALSESRRADRSVRSPDDTMPVTHFAQAIQDTCELHDGPIDLYAVLVDLEEMYARDPDTRKH</sequence>
<evidence type="ECO:0000313" key="2">
    <source>
        <dbReference type="Proteomes" id="UP000886523"/>
    </source>
</evidence>
<proteinExistence type="predicted"/>
<evidence type="ECO:0000313" key="1">
    <source>
        <dbReference type="EMBL" id="KAF9508212.1"/>
    </source>
</evidence>
<organism evidence="1 2">
    <name type="scientific">Hydnum rufescens UP504</name>
    <dbReference type="NCBI Taxonomy" id="1448309"/>
    <lineage>
        <taxon>Eukaryota</taxon>
        <taxon>Fungi</taxon>
        <taxon>Dikarya</taxon>
        <taxon>Basidiomycota</taxon>
        <taxon>Agaricomycotina</taxon>
        <taxon>Agaricomycetes</taxon>
        <taxon>Cantharellales</taxon>
        <taxon>Hydnaceae</taxon>
        <taxon>Hydnum</taxon>
    </lineage>
</organism>
<dbReference type="EMBL" id="MU129063">
    <property type="protein sequence ID" value="KAF9508212.1"/>
    <property type="molecule type" value="Genomic_DNA"/>
</dbReference>
<keyword evidence="2" id="KW-1185">Reference proteome</keyword>